<dbReference type="RefSeq" id="WP_186843120.1">
    <property type="nucleotide sequence ID" value="NZ_WJBC01000022.1"/>
</dbReference>
<evidence type="ECO:0000256" key="1">
    <source>
        <dbReference type="SAM" id="MobiDB-lite"/>
    </source>
</evidence>
<accession>A0ABR6WX79</accession>
<gene>
    <name evidence="2" type="ORF">GH808_12480</name>
</gene>
<feature type="region of interest" description="Disordered" evidence="1">
    <location>
        <begin position="57"/>
        <end position="83"/>
    </location>
</feature>
<protein>
    <recommendedName>
        <fullName evidence="4">Transposase IS200-like domain-containing protein</fullName>
    </recommendedName>
</protein>
<reference evidence="2 3" key="1">
    <citation type="journal article" date="2020" name="mSystems">
        <title>Defining Genomic and Predicted Metabolic Features of the Acetobacterium Genus.</title>
        <authorList>
            <person name="Ross D.E."/>
            <person name="Marshall C.W."/>
            <person name="Gulliver D."/>
            <person name="May H.D."/>
            <person name="Norman R.S."/>
        </authorList>
    </citation>
    <scope>NUCLEOTIDE SEQUENCE [LARGE SCALE GENOMIC DNA]</scope>
    <source>
        <strain evidence="2 3">DSM 8238</strain>
    </source>
</reference>
<evidence type="ECO:0000313" key="2">
    <source>
        <dbReference type="EMBL" id="MBC3805234.1"/>
    </source>
</evidence>
<dbReference type="Gene3D" id="3.30.70.1290">
    <property type="entry name" value="Transposase IS200-like"/>
    <property type="match status" value="1"/>
</dbReference>
<dbReference type="EMBL" id="WJBC01000022">
    <property type="protein sequence ID" value="MBC3805234.1"/>
    <property type="molecule type" value="Genomic_DNA"/>
</dbReference>
<dbReference type="SUPFAM" id="SSF143422">
    <property type="entry name" value="Transposase IS200-like"/>
    <property type="match status" value="1"/>
</dbReference>
<proteinExistence type="predicted"/>
<evidence type="ECO:0000313" key="3">
    <source>
        <dbReference type="Proteomes" id="UP000603234"/>
    </source>
</evidence>
<dbReference type="InterPro" id="IPR036515">
    <property type="entry name" value="Transposase_17_sf"/>
</dbReference>
<name>A0ABR6WX79_9FIRM</name>
<evidence type="ECO:0008006" key="4">
    <source>
        <dbReference type="Google" id="ProtNLM"/>
    </source>
</evidence>
<keyword evidence="3" id="KW-1185">Reference proteome</keyword>
<feature type="compositionally biased region" description="Basic and acidic residues" evidence="1">
    <location>
        <begin position="68"/>
        <end position="83"/>
    </location>
</feature>
<comment type="caution">
    <text evidence="2">The sequence shown here is derived from an EMBL/GenBank/DDBJ whole genome shotgun (WGS) entry which is preliminary data.</text>
</comment>
<organism evidence="2 3">
    <name type="scientific">Acetobacterium fimetarium</name>
    <dbReference type="NCBI Taxonomy" id="52691"/>
    <lineage>
        <taxon>Bacteria</taxon>
        <taxon>Bacillati</taxon>
        <taxon>Bacillota</taxon>
        <taxon>Clostridia</taxon>
        <taxon>Eubacteriales</taxon>
        <taxon>Eubacteriaceae</taxon>
        <taxon>Acetobacterium</taxon>
    </lineage>
</organism>
<sequence>MEKLNKARETGGFQSYAYCLMDNHVHLLIKEGEALGISIKQKTRKMLSDWKVHDKRNIGHSGSIPFLDKGEIYDEQDKPRERN</sequence>
<dbReference type="Proteomes" id="UP000603234">
    <property type="component" value="Unassembled WGS sequence"/>
</dbReference>